<dbReference type="PANTHER" id="PTHR11092">
    <property type="entry name" value="SUGAR NUCLEOTIDE EPIMERASE RELATED"/>
    <property type="match status" value="1"/>
</dbReference>
<feature type="domain" description="DUF1731" evidence="4">
    <location>
        <begin position="294"/>
        <end position="340"/>
    </location>
</feature>
<dbReference type="Pfam" id="PF01370">
    <property type="entry name" value="Epimerase"/>
    <property type="match status" value="1"/>
</dbReference>
<keyword evidence="6" id="KW-1185">Reference proteome</keyword>
<evidence type="ECO:0000256" key="1">
    <source>
        <dbReference type="ARBA" id="ARBA00009353"/>
    </source>
</evidence>
<dbReference type="Proteomes" id="UP000270299">
    <property type="component" value="Unassembled WGS sequence"/>
</dbReference>
<comment type="similarity">
    <text evidence="1">Belongs to the NAD(P)-dependent epimerase/dehydratase family. SDR39U1 subfamily.</text>
</comment>
<proteinExistence type="inferred from homology"/>
<reference evidence="5 6" key="1">
    <citation type="submission" date="2018-10" db="EMBL/GenBank/DDBJ databases">
        <authorList>
            <person name="Li J."/>
        </authorList>
    </citation>
    <scope>NUCLEOTIDE SEQUENCE [LARGE SCALE GENOMIC DNA]</scope>
    <source>
        <strain evidence="5 6">CCTCC AB209002</strain>
    </source>
</reference>
<accession>A0A3L6ZPE4</accession>
<dbReference type="Gene3D" id="3.40.50.720">
    <property type="entry name" value="NAD(P)-binding Rossmann-like Domain"/>
    <property type="match status" value="1"/>
</dbReference>
<feature type="domain" description="NAD-dependent epimerase/dehydratase" evidence="3">
    <location>
        <begin position="53"/>
        <end position="259"/>
    </location>
</feature>
<dbReference type="Pfam" id="PF08338">
    <property type="entry name" value="DUF1731"/>
    <property type="match status" value="1"/>
</dbReference>
<organism evidence="5 6">
    <name type="scientific">Mycetocola manganoxydans</name>
    <dbReference type="NCBI Taxonomy" id="699879"/>
    <lineage>
        <taxon>Bacteria</taxon>
        <taxon>Bacillati</taxon>
        <taxon>Actinomycetota</taxon>
        <taxon>Actinomycetes</taxon>
        <taxon>Micrococcales</taxon>
        <taxon>Microbacteriaceae</taxon>
        <taxon>Mycetocola</taxon>
    </lineage>
</organism>
<comment type="caution">
    <text evidence="5">The sequence shown here is derived from an EMBL/GenBank/DDBJ whole genome shotgun (WGS) entry which is preliminary data.</text>
</comment>
<dbReference type="EMBL" id="RCUV01000012">
    <property type="protein sequence ID" value="RLP69780.1"/>
    <property type="molecule type" value="Genomic_DNA"/>
</dbReference>
<protein>
    <submittedName>
        <fullName evidence="5">TIGR01777 family protein</fullName>
    </submittedName>
</protein>
<sequence length="346" mass="36750">MCPASAKKTSTASPTRPRRPARCRRRLPGSRSPSRRASPDVGAKKRADAVKRVVLAGASGLIGTALTDALRARGDEVVRLVRANPGPGDVLWDPAERRLDAGVVDGATAVVNLSGASIGRLPWTSGYKREILSSRIDATSTLVTAITAARVAPEVFVSASASGFYGSRPREELTEESPRGTGFLSDVTAEWERTALRAADVTRVVLARSGIVVATDGVLKPLLVLTRAGISGPLAGGKQLWPWVSLDDEIGGLLHVLDGTVSGPVNLVGPTPGSANDLMRHLAARMKRPFFLPVPGFAVTAVLGDAARDLLLVDQHPHPKRLLDDGYVFRHTTVEQAVDAALRRRR</sequence>
<feature type="region of interest" description="Disordered" evidence="2">
    <location>
        <begin position="1"/>
        <end position="44"/>
    </location>
</feature>
<feature type="compositionally biased region" description="Basic residues" evidence="2">
    <location>
        <begin position="16"/>
        <end position="28"/>
    </location>
</feature>
<evidence type="ECO:0000313" key="5">
    <source>
        <dbReference type="EMBL" id="RLP69780.1"/>
    </source>
</evidence>
<dbReference type="AlphaFoldDB" id="A0A3L6ZPE4"/>
<evidence type="ECO:0000313" key="6">
    <source>
        <dbReference type="Proteomes" id="UP000270299"/>
    </source>
</evidence>
<gene>
    <name evidence="5" type="ORF">D9V29_11175</name>
</gene>
<dbReference type="SUPFAM" id="SSF51735">
    <property type="entry name" value="NAD(P)-binding Rossmann-fold domains"/>
    <property type="match status" value="1"/>
</dbReference>
<dbReference type="InterPro" id="IPR013549">
    <property type="entry name" value="DUF1731"/>
</dbReference>
<dbReference type="InterPro" id="IPR010099">
    <property type="entry name" value="SDR39U1"/>
</dbReference>
<evidence type="ECO:0000259" key="4">
    <source>
        <dbReference type="Pfam" id="PF08338"/>
    </source>
</evidence>
<dbReference type="PANTHER" id="PTHR11092:SF0">
    <property type="entry name" value="EPIMERASE FAMILY PROTEIN SDR39U1"/>
    <property type="match status" value="1"/>
</dbReference>
<evidence type="ECO:0000256" key="2">
    <source>
        <dbReference type="SAM" id="MobiDB-lite"/>
    </source>
</evidence>
<dbReference type="OrthoDB" id="9801773at2"/>
<dbReference type="InterPro" id="IPR001509">
    <property type="entry name" value="Epimerase_deHydtase"/>
</dbReference>
<dbReference type="NCBIfam" id="TIGR01777">
    <property type="entry name" value="yfcH"/>
    <property type="match status" value="1"/>
</dbReference>
<name>A0A3L6ZPE4_9MICO</name>
<dbReference type="InterPro" id="IPR036291">
    <property type="entry name" value="NAD(P)-bd_dom_sf"/>
</dbReference>
<evidence type="ECO:0000259" key="3">
    <source>
        <dbReference type="Pfam" id="PF01370"/>
    </source>
</evidence>